<dbReference type="Proteomes" id="UP001150603">
    <property type="component" value="Unassembled WGS sequence"/>
</dbReference>
<accession>A0ACC1JC16</accession>
<keyword evidence="2" id="KW-1185">Reference proteome</keyword>
<gene>
    <name evidence="1" type="primary">MAD2</name>
    <name evidence="1" type="ORF">FBU59_002074</name>
</gene>
<comment type="caution">
    <text evidence="1">The sequence shown here is derived from an EMBL/GenBank/DDBJ whole genome shotgun (WGS) entry which is preliminary data.</text>
</comment>
<reference evidence="1" key="1">
    <citation type="submission" date="2022-07" db="EMBL/GenBank/DDBJ databases">
        <title>Phylogenomic reconstructions and comparative analyses of Kickxellomycotina fungi.</title>
        <authorList>
            <person name="Reynolds N.K."/>
            <person name="Stajich J.E."/>
            <person name="Barry K."/>
            <person name="Grigoriev I.V."/>
            <person name="Crous P."/>
            <person name="Smith M.E."/>
        </authorList>
    </citation>
    <scope>NUCLEOTIDE SEQUENCE</scope>
    <source>
        <strain evidence="1">NRRL 5244</strain>
    </source>
</reference>
<sequence>MSQQLQLTKGKITLKGSARIVTEFFLYGINSILFQRGIYPMDDFEMKKKYGIDVWVTNDTQVQTYLKTIMDSVQEWLSAGKINKLVLAINTRETRETLERWQFDIQLVEEDEGEGKAKATKSDKALQMEIQAIFRQIAASVSFLPIIEDKCTFNILVYADKDAEVPTTWTDSDPLHIKNAEQVRLRSFLTDAHRVEAMVAYRRDLDLC</sequence>
<evidence type="ECO:0000313" key="1">
    <source>
        <dbReference type="EMBL" id="KAJ1946254.1"/>
    </source>
</evidence>
<name>A0ACC1JC16_9FUNG</name>
<dbReference type="EMBL" id="JANBPW010001081">
    <property type="protein sequence ID" value="KAJ1946254.1"/>
    <property type="molecule type" value="Genomic_DNA"/>
</dbReference>
<protein>
    <submittedName>
        <fullName evidence="1">Mitotic spindle checkpoint component mad2</fullName>
    </submittedName>
</protein>
<organism evidence="1 2">
    <name type="scientific">Linderina macrospora</name>
    <dbReference type="NCBI Taxonomy" id="4868"/>
    <lineage>
        <taxon>Eukaryota</taxon>
        <taxon>Fungi</taxon>
        <taxon>Fungi incertae sedis</taxon>
        <taxon>Zoopagomycota</taxon>
        <taxon>Kickxellomycotina</taxon>
        <taxon>Kickxellomycetes</taxon>
        <taxon>Kickxellales</taxon>
        <taxon>Kickxellaceae</taxon>
        <taxon>Linderina</taxon>
    </lineage>
</organism>
<evidence type="ECO:0000313" key="2">
    <source>
        <dbReference type="Proteomes" id="UP001150603"/>
    </source>
</evidence>
<proteinExistence type="predicted"/>